<gene>
    <name evidence="2" type="ORF">DYL72_00610</name>
    <name evidence="3" type="ORF">EAY07_14825</name>
    <name evidence="4" type="ORF">ERJ77_00760</name>
    <name evidence="5" type="ORF">PL14_04585</name>
</gene>
<reference evidence="3 8" key="3">
    <citation type="journal article" date="2021" name="PeerJ">
        <title>Analysis of 44 Vibrio anguillarum genomes reveals high genetic diversity.</title>
        <authorList>
            <person name="Hansen M.J."/>
            <person name="Dalsgaard I."/>
        </authorList>
    </citation>
    <scope>NUCLEOTIDE SEQUENCE [LARGE SCALE GENOMIC DNA]</scope>
    <source>
        <strain evidence="3 8">17-16730-2A</strain>
        <strain evidence="4">850617-1/1</strain>
    </source>
</reference>
<evidence type="ECO:0000259" key="1">
    <source>
        <dbReference type="PROSITE" id="PS50851"/>
    </source>
</evidence>
<dbReference type="Gene3D" id="2.40.50.180">
    <property type="entry name" value="CheA-289, Domain 4"/>
    <property type="match status" value="1"/>
</dbReference>
<dbReference type="Proteomes" id="UP000722957">
    <property type="component" value="Unassembled WGS sequence"/>
</dbReference>
<proteinExistence type="predicted"/>
<dbReference type="OMA" id="PMMPAFV"/>
<feature type="domain" description="CheW-like" evidence="1">
    <location>
        <begin position="26"/>
        <end position="170"/>
    </location>
</feature>
<reference evidence="5" key="4">
    <citation type="submission" date="2021-05" db="EMBL/GenBank/DDBJ databases">
        <authorList>
            <person name="Kalatzis P.G."/>
            <person name="Castillo D."/>
            <person name="D'Alvise P."/>
            <person name="Middelboe M."/>
            <person name="Gram L."/>
        </authorList>
    </citation>
    <scope>NUCLEOTIDE SEQUENCE</scope>
    <source>
        <strain evidence="5">90-11-286</strain>
    </source>
</reference>
<dbReference type="AlphaFoldDB" id="A0A191W3Z9"/>
<dbReference type="EMBL" id="CP034672">
    <property type="protein sequence ID" value="AZS23696.1"/>
    <property type="molecule type" value="Genomic_DNA"/>
</dbReference>
<protein>
    <submittedName>
        <fullName evidence="2 5">Chemotaxis protein CheW</fullName>
    </submittedName>
</protein>
<dbReference type="Proteomes" id="UP000256923">
    <property type="component" value="Chromosome 1"/>
</dbReference>
<evidence type="ECO:0000313" key="2">
    <source>
        <dbReference type="EMBL" id="AZS23696.1"/>
    </source>
</evidence>
<dbReference type="PANTHER" id="PTHR22617">
    <property type="entry name" value="CHEMOTAXIS SENSOR HISTIDINE KINASE-RELATED"/>
    <property type="match status" value="1"/>
</dbReference>
<dbReference type="InterPro" id="IPR002545">
    <property type="entry name" value="CheW-lke_dom"/>
</dbReference>
<dbReference type="InterPro" id="IPR039315">
    <property type="entry name" value="CheW"/>
</dbReference>
<name>A0A191W3Z9_VIBAN</name>
<dbReference type="SMART" id="SM00260">
    <property type="entry name" value="CheW"/>
    <property type="match status" value="1"/>
</dbReference>
<dbReference type="PROSITE" id="PS50851">
    <property type="entry name" value="CHEW"/>
    <property type="match status" value="1"/>
</dbReference>
<dbReference type="CDD" id="cd00732">
    <property type="entry name" value="CheW"/>
    <property type="match status" value="1"/>
</dbReference>
<evidence type="ECO:0000313" key="5">
    <source>
        <dbReference type="EMBL" id="MBT2917957.1"/>
    </source>
</evidence>
<dbReference type="Proteomes" id="UP000078309">
    <property type="component" value="Unassembled WGS sequence"/>
</dbReference>
<dbReference type="SUPFAM" id="SSF50341">
    <property type="entry name" value="CheW-like"/>
    <property type="match status" value="1"/>
</dbReference>
<dbReference type="Pfam" id="PF01584">
    <property type="entry name" value="CheW"/>
    <property type="match status" value="1"/>
</dbReference>
<dbReference type="Proteomes" id="UP000786185">
    <property type="component" value="Unassembled WGS sequence"/>
</dbReference>
<evidence type="ECO:0000313" key="3">
    <source>
        <dbReference type="EMBL" id="MBF4273276.1"/>
    </source>
</evidence>
<evidence type="ECO:0000313" key="6">
    <source>
        <dbReference type="Proteomes" id="UP000078309"/>
    </source>
</evidence>
<evidence type="ECO:0000313" key="7">
    <source>
        <dbReference type="Proteomes" id="UP000256923"/>
    </source>
</evidence>
<dbReference type="GO" id="GO:0005829">
    <property type="term" value="C:cytosol"/>
    <property type="evidence" value="ECO:0007669"/>
    <property type="project" value="TreeGrafter"/>
</dbReference>
<reference evidence="5 6" key="1">
    <citation type="journal article" date="2017" name="J. Fish Dis.">
        <title>Comparative assessment of Vibrio virulence in marine fish larvae.</title>
        <authorList>
            <person name="Ronneseth A."/>
            <person name="Castillo D."/>
            <person name="D'Alvise P."/>
            <person name="Tonnesen O."/>
            <person name="Haugland G."/>
            <person name="Grotkjaer T."/>
            <person name="Engell-Sorensen K."/>
            <person name="Norremark L."/>
            <person name="Bergh O."/>
            <person name="Wergeland H.I."/>
            <person name="Gram L."/>
        </authorList>
    </citation>
    <scope>NUCLEOTIDE SEQUENCE [LARGE SCALE GENOMIC DNA]</scope>
    <source>
        <strain evidence="5 6">90-11-286</strain>
    </source>
</reference>
<evidence type="ECO:0000313" key="8">
    <source>
        <dbReference type="Proteomes" id="UP000722957"/>
    </source>
</evidence>
<dbReference type="STRING" id="55601.AA407_06470"/>
<dbReference type="EMBL" id="RDOM01000044">
    <property type="protein sequence ID" value="MBF4273276.1"/>
    <property type="molecule type" value="Genomic_DNA"/>
</dbReference>
<dbReference type="GO" id="GO:0006935">
    <property type="term" value="P:chemotaxis"/>
    <property type="evidence" value="ECO:0007669"/>
    <property type="project" value="InterPro"/>
</dbReference>
<evidence type="ECO:0000313" key="4">
    <source>
        <dbReference type="EMBL" id="MBF4433049.1"/>
    </source>
</evidence>
<dbReference type="EMBL" id="JAHGUI010000017">
    <property type="protein sequence ID" value="MBT2917957.1"/>
    <property type="molecule type" value="Genomic_DNA"/>
</dbReference>
<dbReference type="InterPro" id="IPR036061">
    <property type="entry name" value="CheW-like_dom_sf"/>
</dbReference>
<dbReference type="Gene3D" id="2.30.30.40">
    <property type="entry name" value="SH3 Domains"/>
    <property type="match status" value="1"/>
</dbReference>
<dbReference type="PANTHER" id="PTHR22617:SF41">
    <property type="entry name" value="CHEMOTAXIS SIGNAL TRANSDUCTION SYSTEM ADAPTOR PROTEIN CHEW"/>
    <property type="match status" value="1"/>
</dbReference>
<dbReference type="OrthoDB" id="9790406at2"/>
<reference evidence="2 7" key="2">
    <citation type="submission" date="2018-12" db="EMBL/GenBank/DDBJ databases">
        <title>Characterization and Draft Genome of Vibrio anguillarum J360 Marine Pathogen Isolated from an Outbreak in Lumpfish (Cyclopterus lumpus).</title>
        <authorList>
            <person name="Vasquez J.I."/>
            <person name="Cao T."/>
            <person name="Chakraborty S."/>
            <person name="Gnanagobal H."/>
            <person name="Wescot J."/>
            <person name="Boyce D."/>
            <person name="Santander J."/>
        </authorList>
    </citation>
    <scope>NUCLEOTIDE SEQUENCE [LARGE SCALE GENOMIC DNA]</scope>
    <source>
        <strain evidence="2 7">J360</strain>
    </source>
</reference>
<dbReference type="EMBL" id="SCLC01000001">
    <property type="protein sequence ID" value="MBF4433049.1"/>
    <property type="molecule type" value="Genomic_DNA"/>
</dbReference>
<accession>A0A191W3Z9</accession>
<sequence length="184" mass="20893">MNVANLIPVEANSMILAKSNTELAQDQQYLTFQLNGEMYAFAILHVKEILEYGKVTQVPMMPDYIQGIINLRGEVVPVVNLARRFYLKPQEVNKKTCVVIIEVTNEEQRQDLGVMVDSVSEVIEISSKFMRPAPNFGTKIRTEFICGMAQFDEEFVIILAEDKVLSVEELAMMEQVKEQNELAS</sequence>
<dbReference type="GO" id="GO:0007165">
    <property type="term" value="P:signal transduction"/>
    <property type="evidence" value="ECO:0007669"/>
    <property type="project" value="InterPro"/>
</dbReference>
<organism evidence="5 6">
    <name type="scientific">Vibrio anguillarum</name>
    <name type="common">Listonella anguillarum</name>
    <dbReference type="NCBI Taxonomy" id="55601"/>
    <lineage>
        <taxon>Bacteria</taxon>
        <taxon>Pseudomonadati</taxon>
        <taxon>Pseudomonadota</taxon>
        <taxon>Gammaproteobacteria</taxon>
        <taxon>Vibrionales</taxon>
        <taxon>Vibrionaceae</taxon>
        <taxon>Vibrio</taxon>
    </lineage>
</organism>